<dbReference type="AlphaFoldDB" id="A0A067T9U6"/>
<dbReference type="Proteomes" id="UP000027222">
    <property type="component" value="Unassembled WGS sequence"/>
</dbReference>
<sequence length="411" mass="46825">MPPVYIPQDIIAYIVEILAQGYTNRDTEGRAALRKCFLVSRCFCYHTRRLLFRSIALYDSPQSQFFNRIARLREVMVPESNPRLGMVSFIQRFDVRITCTPKRTLQTNREAGLALVLDAFRRPESNLRMFHLNVSYGVRWATLGSNVQELFLAVLRSPTLSLIRLHGLEEIPRGVFNGIICQNFYISKTTMCKPRQVRTNRPTLNLPKKKRPPRPVSSNEPQADPSSASNSHPLHLRKLTMSITSQDYVCTRTMTGSPIDLGPFSNLTTLALHYLIPETHTYSFLLTNFPSVVGILESSTPCPSLADLHLCFHSRYRSINNLVRLHQAPVWSGLDALLSKPQLASVREMKVTFTMEIAADHPTLEDRAKFLADAVPRFRQAFHVLSTSSWIDFAVKILEYPRHVESIIQSL</sequence>
<evidence type="ECO:0000256" key="1">
    <source>
        <dbReference type="SAM" id="MobiDB-lite"/>
    </source>
</evidence>
<accession>A0A067T9U6</accession>
<evidence type="ECO:0000313" key="2">
    <source>
        <dbReference type="EMBL" id="KDR79935.1"/>
    </source>
</evidence>
<dbReference type="EMBL" id="KL142372">
    <property type="protein sequence ID" value="KDR79935.1"/>
    <property type="molecule type" value="Genomic_DNA"/>
</dbReference>
<evidence type="ECO:0008006" key="4">
    <source>
        <dbReference type="Google" id="ProtNLM"/>
    </source>
</evidence>
<feature type="region of interest" description="Disordered" evidence="1">
    <location>
        <begin position="196"/>
        <end position="232"/>
    </location>
</feature>
<gene>
    <name evidence="2" type="ORF">GALMADRAFT_1170369</name>
</gene>
<reference evidence="3" key="1">
    <citation type="journal article" date="2014" name="Proc. Natl. Acad. Sci. U.S.A.">
        <title>Extensive sampling of basidiomycete genomes demonstrates inadequacy of the white-rot/brown-rot paradigm for wood decay fungi.</title>
        <authorList>
            <person name="Riley R."/>
            <person name="Salamov A.A."/>
            <person name="Brown D.W."/>
            <person name="Nagy L.G."/>
            <person name="Floudas D."/>
            <person name="Held B.W."/>
            <person name="Levasseur A."/>
            <person name="Lombard V."/>
            <person name="Morin E."/>
            <person name="Otillar R."/>
            <person name="Lindquist E.A."/>
            <person name="Sun H."/>
            <person name="LaButti K.M."/>
            <person name="Schmutz J."/>
            <person name="Jabbour D."/>
            <person name="Luo H."/>
            <person name="Baker S.E."/>
            <person name="Pisabarro A.G."/>
            <person name="Walton J.D."/>
            <person name="Blanchette R.A."/>
            <person name="Henrissat B."/>
            <person name="Martin F."/>
            <person name="Cullen D."/>
            <person name="Hibbett D.S."/>
            <person name="Grigoriev I.V."/>
        </authorList>
    </citation>
    <scope>NUCLEOTIDE SEQUENCE [LARGE SCALE GENOMIC DNA]</scope>
    <source>
        <strain evidence="3">CBS 339.88</strain>
    </source>
</reference>
<keyword evidence="3" id="KW-1185">Reference proteome</keyword>
<protein>
    <recommendedName>
        <fullName evidence="4">F-box domain-containing protein</fullName>
    </recommendedName>
</protein>
<dbReference type="HOGENOM" id="CLU_669109_0_0_1"/>
<dbReference type="OrthoDB" id="2745898at2759"/>
<feature type="compositionally biased region" description="Polar residues" evidence="1">
    <location>
        <begin position="216"/>
        <end position="232"/>
    </location>
</feature>
<proteinExistence type="predicted"/>
<organism evidence="2 3">
    <name type="scientific">Galerina marginata (strain CBS 339.88)</name>
    <dbReference type="NCBI Taxonomy" id="685588"/>
    <lineage>
        <taxon>Eukaryota</taxon>
        <taxon>Fungi</taxon>
        <taxon>Dikarya</taxon>
        <taxon>Basidiomycota</taxon>
        <taxon>Agaricomycotina</taxon>
        <taxon>Agaricomycetes</taxon>
        <taxon>Agaricomycetidae</taxon>
        <taxon>Agaricales</taxon>
        <taxon>Agaricineae</taxon>
        <taxon>Strophariaceae</taxon>
        <taxon>Galerina</taxon>
    </lineage>
</organism>
<evidence type="ECO:0000313" key="3">
    <source>
        <dbReference type="Proteomes" id="UP000027222"/>
    </source>
</evidence>
<name>A0A067T9U6_GALM3</name>